<dbReference type="InterPro" id="IPR012312">
    <property type="entry name" value="Hemerythrin-like"/>
</dbReference>
<dbReference type="CDD" id="cd12108">
    <property type="entry name" value="Hr-like"/>
    <property type="match status" value="1"/>
</dbReference>
<comment type="caution">
    <text evidence="2">The sequence shown here is derived from an EMBL/GenBank/DDBJ whole genome shotgun (WGS) entry which is preliminary data.</text>
</comment>
<organism evidence="2 3">
    <name type="scientific">Streptomyces gibsoniae</name>
    <dbReference type="NCBI Taxonomy" id="3075529"/>
    <lineage>
        <taxon>Bacteria</taxon>
        <taxon>Bacillati</taxon>
        <taxon>Actinomycetota</taxon>
        <taxon>Actinomycetes</taxon>
        <taxon>Kitasatosporales</taxon>
        <taxon>Streptomycetaceae</taxon>
        <taxon>Streptomyces</taxon>
    </lineage>
</organism>
<dbReference type="RefSeq" id="WP_311700392.1">
    <property type="nucleotide sequence ID" value="NZ_JAVREY010000089.1"/>
</dbReference>
<gene>
    <name evidence="2" type="ORF">RM764_39280</name>
</gene>
<proteinExistence type="predicted"/>
<dbReference type="Pfam" id="PF01814">
    <property type="entry name" value="Hemerythrin"/>
    <property type="match status" value="1"/>
</dbReference>
<keyword evidence="3" id="KW-1185">Reference proteome</keyword>
<evidence type="ECO:0000259" key="1">
    <source>
        <dbReference type="Pfam" id="PF01814"/>
    </source>
</evidence>
<evidence type="ECO:0000313" key="3">
    <source>
        <dbReference type="Proteomes" id="UP001183809"/>
    </source>
</evidence>
<dbReference type="Proteomes" id="UP001183809">
    <property type="component" value="Unassembled WGS sequence"/>
</dbReference>
<dbReference type="EMBL" id="JAVREY010000089">
    <property type="protein sequence ID" value="MDT0468950.1"/>
    <property type="molecule type" value="Genomic_DNA"/>
</dbReference>
<reference evidence="3" key="1">
    <citation type="submission" date="2023-07" db="EMBL/GenBank/DDBJ databases">
        <title>30 novel species of actinomycetes from the DSMZ collection.</title>
        <authorList>
            <person name="Nouioui I."/>
        </authorList>
    </citation>
    <scope>NUCLEOTIDE SEQUENCE [LARGE SCALE GENOMIC DNA]</scope>
    <source>
        <strain evidence="3">DSM 41699</strain>
    </source>
</reference>
<accession>A0ABU2U6U0</accession>
<protein>
    <submittedName>
        <fullName evidence="2">Hemerythrin domain-containing protein</fullName>
    </submittedName>
</protein>
<evidence type="ECO:0000313" key="2">
    <source>
        <dbReference type="EMBL" id="MDT0468950.1"/>
    </source>
</evidence>
<feature type="domain" description="Hemerythrin-like" evidence="1">
    <location>
        <begin position="22"/>
        <end position="171"/>
    </location>
</feature>
<dbReference type="Gene3D" id="1.20.120.520">
    <property type="entry name" value="nmb1532 protein domain like"/>
    <property type="match status" value="1"/>
</dbReference>
<name>A0ABU2U6U0_9ACTN</name>
<sequence length="178" mass="19027">MTGAGVDPGAAPPGATPAGEAMVRTLVAAHGNLRHDLSSLQEALRMVAAADARSVPEVRGIVDGLSMRQAAWQLRSFCETYCQVVHAHHSIEDFRIFPAVLRTAPELAPIVERLTSDHAELGRLLDVLVAAVETLAGPQPSWTASQDSIGVLAERLAAHLDLEEEHILPALGRLPDWV</sequence>